<evidence type="ECO:0000313" key="2">
    <source>
        <dbReference type="Proteomes" id="UP001356095"/>
    </source>
</evidence>
<gene>
    <name evidence="1" type="ORF">Q8791_16485</name>
</gene>
<proteinExistence type="predicted"/>
<organism evidence="1 2">
    <name type="scientific">Nocardiopsis codii</name>
    <dbReference type="NCBI Taxonomy" id="3065942"/>
    <lineage>
        <taxon>Bacteria</taxon>
        <taxon>Bacillati</taxon>
        <taxon>Actinomycetota</taxon>
        <taxon>Actinomycetes</taxon>
        <taxon>Streptosporangiales</taxon>
        <taxon>Nocardiopsidaceae</taxon>
        <taxon>Nocardiopsis</taxon>
    </lineage>
</organism>
<protein>
    <submittedName>
        <fullName evidence="1">Uncharacterized protein</fullName>
    </submittedName>
</protein>
<accession>A0ABU7K9C0</accession>
<name>A0ABU7K9C0_9ACTN</name>
<dbReference type="Proteomes" id="UP001356095">
    <property type="component" value="Unassembled WGS sequence"/>
</dbReference>
<keyword evidence="2" id="KW-1185">Reference proteome</keyword>
<reference evidence="1 2" key="1">
    <citation type="submission" date="2023-08" db="EMBL/GenBank/DDBJ databases">
        <authorList>
            <person name="Girao M."/>
            <person name="Carvalho M.F."/>
        </authorList>
    </citation>
    <scope>NUCLEOTIDE SEQUENCE [LARGE SCALE GENOMIC DNA]</scope>
    <source>
        <strain evidence="1 2">CT-R113</strain>
    </source>
</reference>
<evidence type="ECO:0000313" key="1">
    <source>
        <dbReference type="EMBL" id="MEE2038822.1"/>
    </source>
</evidence>
<sequence length="110" mass="11864">MAFGEADDLPEDFVPSLVVICLRLVAGAPAAEEYVVQVLVVMSFFQEDFGLLSNSPGELMEGLIAFEDVGEGLAVDGPVLVQIVVEEVGEVSVFLFWSVRDLPRSSCRGK</sequence>
<comment type="caution">
    <text evidence="1">The sequence shown here is derived from an EMBL/GenBank/DDBJ whole genome shotgun (WGS) entry which is preliminary data.</text>
</comment>
<dbReference type="EMBL" id="JAUZMY010000015">
    <property type="protein sequence ID" value="MEE2038822.1"/>
    <property type="molecule type" value="Genomic_DNA"/>
</dbReference>